<organism evidence="3 5">
    <name type="scientific">Superficieibacter electus</name>
    <dbReference type="NCBI Taxonomy" id="2022662"/>
    <lineage>
        <taxon>Bacteria</taxon>
        <taxon>Pseudomonadati</taxon>
        <taxon>Pseudomonadota</taxon>
        <taxon>Gammaproteobacteria</taxon>
        <taxon>Enterobacterales</taxon>
        <taxon>Enterobacteriaceae</taxon>
        <taxon>Superficieibacter</taxon>
    </lineage>
</organism>
<evidence type="ECO:0000313" key="5">
    <source>
        <dbReference type="Proteomes" id="UP000247005"/>
    </source>
</evidence>
<proteinExistence type="predicted"/>
<dbReference type="InterPro" id="IPR011990">
    <property type="entry name" value="TPR-like_helical_dom_sf"/>
</dbReference>
<evidence type="ECO:0008006" key="6">
    <source>
        <dbReference type="Google" id="ProtNLM"/>
    </source>
</evidence>
<gene>
    <name evidence="3" type="ORF">CHU32_00970</name>
    <name evidence="2" type="ORF">CHU33_00970</name>
</gene>
<comment type="caution">
    <text evidence="3">The sequence shown here is derived from an EMBL/GenBank/DDBJ whole genome shotgun (WGS) entry which is preliminary data.</text>
</comment>
<feature type="signal peptide" evidence="1">
    <location>
        <begin position="1"/>
        <end position="20"/>
    </location>
</feature>
<dbReference type="EMBL" id="PQGD01000001">
    <property type="protein sequence ID" value="POP50758.1"/>
    <property type="molecule type" value="Genomic_DNA"/>
</dbReference>
<evidence type="ECO:0000256" key="1">
    <source>
        <dbReference type="SAM" id="SignalP"/>
    </source>
</evidence>
<keyword evidence="4" id="KW-1185">Reference proteome</keyword>
<sequence>MFPVRSGICALLVISFSAQAEISEQEGKEACAKVPQYARNGEQAYKAKNYAKAYDAFADQVIWSESCGLGDTALATAYNNIALTLIRQKEYRQAQAWLKLMPNDPKSVYNLGLIKDKLAALPKFTSLTGEYWQYAGGTAWNTLTLKAGKTADEYQADYMGYYFGLMGAWMGPNTGEFSAPVRLKQGKGVIAVRDGAIANCDIALSVTPDVAELKTDQPEECGFGHNVDANGEFVRIK</sequence>
<dbReference type="Proteomes" id="UP000247005">
    <property type="component" value="Unassembled WGS sequence"/>
</dbReference>
<evidence type="ECO:0000313" key="2">
    <source>
        <dbReference type="EMBL" id="POP47746.1"/>
    </source>
</evidence>
<reference evidence="4 5" key="1">
    <citation type="submission" date="2018-01" db="EMBL/GenBank/DDBJ databases">
        <title>Superficieibacter electus gen. nov., sp. nov., an extended-spectrum beta-lactamase possessing member of the Enterobacteriaceae family, isolated from intensive care unit surfaces.</title>
        <authorList>
            <person name="Potter R.F."/>
            <person name="D'Souza A.W."/>
        </authorList>
    </citation>
    <scope>NUCLEOTIDE SEQUENCE [LARGE SCALE GENOMIC DNA]</scope>
    <source>
        <strain evidence="3 5">BP-1</strain>
        <strain evidence="2 4">BP-2</strain>
    </source>
</reference>
<dbReference type="Gene3D" id="1.25.40.10">
    <property type="entry name" value="Tetratricopeptide repeat domain"/>
    <property type="match status" value="1"/>
</dbReference>
<evidence type="ECO:0000313" key="3">
    <source>
        <dbReference type="EMBL" id="POP50758.1"/>
    </source>
</evidence>
<dbReference type="AlphaFoldDB" id="A0A2P5GW19"/>
<dbReference type="SUPFAM" id="SSF48452">
    <property type="entry name" value="TPR-like"/>
    <property type="match status" value="1"/>
</dbReference>
<dbReference type="RefSeq" id="WP_103674219.1">
    <property type="nucleotide sequence ID" value="NZ_PQGD01000001.1"/>
</dbReference>
<dbReference type="OrthoDB" id="6710670at2"/>
<evidence type="ECO:0000313" key="4">
    <source>
        <dbReference type="Proteomes" id="UP000237073"/>
    </source>
</evidence>
<dbReference type="EMBL" id="PQGE01000001">
    <property type="protein sequence ID" value="POP47746.1"/>
    <property type="molecule type" value="Genomic_DNA"/>
</dbReference>
<name>A0A2P5GW19_9ENTR</name>
<feature type="chain" id="PRO_5015196888" description="Tetratricopeptide repeat protein" evidence="1">
    <location>
        <begin position="21"/>
        <end position="237"/>
    </location>
</feature>
<accession>A0A2P5GW19</accession>
<keyword evidence="1" id="KW-0732">Signal</keyword>
<dbReference type="Proteomes" id="UP000237073">
    <property type="component" value="Unassembled WGS sequence"/>
</dbReference>
<protein>
    <recommendedName>
        <fullName evidence="6">Tetratricopeptide repeat protein</fullName>
    </recommendedName>
</protein>